<evidence type="ECO:0000313" key="2">
    <source>
        <dbReference type="Proteomes" id="UP000682877"/>
    </source>
</evidence>
<keyword evidence="2" id="KW-1185">Reference proteome</keyword>
<dbReference type="Proteomes" id="UP000682877">
    <property type="component" value="Chromosome 3"/>
</dbReference>
<dbReference type="EMBL" id="LR999453">
    <property type="protein sequence ID" value="CAE5966983.1"/>
    <property type="molecule type" value="Genomic_DNA"/>
</dbReference>
<accession>A0A8S1ZVG6</accession>
<dbReference type="AlphaFoldDB" id="A0A8S1ZVG6"/>
<evidence type="ECO:0008006" key="3">
    <source>
        <dbReference type="Google" id="ProtNLM"/>
    </source>
</evidence>
<dbReference type="PANTHER" id="PTHR33334">
    <property type="entry name" value="PROTEIN LNK1"/>
    <property type="match status" value="1"/>
</dbReference>
<reference evidence="1" key="1">
    <citation type="submission" date="2021-01" db="EMBL/GenBank/DDBJ databases">
        <authorList>
            <person name="Bezrukov I."/>
        </authorList>
    </citation>
    <scope>NUCLEOTIDE SEQUENCE</scope>
</reference>
<sequence length="273" mass="30690">MDCYAGRNFEELVVPSYQESSSETYPSTGMWGGWNMSPPEAAEKCFDYDGFNGGGMMYSQMGMRTSEEEEESKRSKAFYGASSLHDFEGIEQMDDIFLSSILEDVPEDDGDVHRASSSNNSVGSSSMYGGGGEVPMFHCHDMSFKEEAPFTISDLSEENMLDSNYGDELSSEELVLQDLQRASQKLTNETRKCFRDTFYRLARSSQDKSDSVSPNSEELLVQSSRYDYGDGNRLSREEEIESETNSIDRAVANLTFNKMESNISNFPLSERVQ</sequence>
<organism evidence="1 2">
    <name type="scientific">Arabidopsis arenosa</name>
    <name type="common">Sand rock-cress</name>
    <name type="synonym">Cardaminopsis arenosa</name>
    <dbReference type="NCBI Taxonomy" id="38785"/>
    <lineage>
        <taxon>Eukaryota</taxon>
        <taxon>Viridiplantae</taxon>
        <taxon>Streptophyta</taxon>
        <taxon>Embryophyta</taxon>
        <taxon>Tracheophyta</taxon>
        <taxon>Spermatophyta</taxon>
        <taxon>Magnoliopsida</taxon>
        <taxon>eudicotyledons</taxon>
        <taxon>Gunneridae</taxon>
        <taxon>Pentapetalae</taxon>
        <taxon>rosids</taxon>
        <taxon>malvids</taxon>
        <taxon>Brassicales</taxon>
        <taxon>Brassicaceae</taxon>
        <taxon>Camelineae</taxon>
        <taxon>Arabidopsis</taxon>
    </lineage>
</organism>
<gene>
    <name evidence="1" type="ORF">AARE701A_LOCUS6974</name>
</gene>
<dbReference type="PANTHER" id="PTHR33334:SF9">
    <property type="entry name" value="PROTEIN LNK3"/>
    <property type="match status" value="1"/>
</dbReference>
<proteinExistence type="predicted"/>
<dbReference type="GO" id="GO:0007623">
    <property type="term" value="P:circadian rhythm"/>
    <property type="evidence" value="ECO:0007669"/>
    <property type="project" value="InterPro"/>
</dbReference>
<evidence type="ECO:0000313" key="1">
    <source>
        <dbReference type="EMBL" id="CAE5966983.1"/>
    </source>
</evidence>
<dbReference type="InterPro" id="IPR039928">
    <property type="entry name" value="LNK"/>
</dbReference>
<name>A0A8S1ZVG6_ARAAE</name>
<dbReference type="GO" id="GO:0006355">
    <property type="term" value="P:regulation of DNA-templated transcription"/>
    <property type="evidence" value="ECO:0007669"/>
    <property type="project" value="InterPro"/>
</dbReference>
<protein>
    <recommendedName>
        <fullName evidence="3">Protein LNK3</fullName>
    </recommendedName>
</protein>